<evidence type="ECO:0000256" key="8">
    <source>
        <dbReference type="SAM" id="Phobius"/>
    </source>
</evidence>
<evidence type="ECO:0000313" key="9">
    <source>
        <dbReference type="EMBL" id="SDG36877.1"/>
    </source>
</evidence>
<keyword evidence="4" id="KW-0732">Signal</keyword>
<dbReference type="PANTHER" id="PTHR38050:SF2">
    <property type="entry name" value="FERULOYL ESTERASE C-RELATED"/>
    <property type="match status" value="1"/>
</dbReference>
<proteinExistence type="predicted"/>
<evidence type="ECO:0000256" key="4">
    <source>
        <dbReference type="ARBA" id="ARBA00022729"/>
    </source>
</evidence>
<protein>
    <submittedName>
        <fullName evidence="9">Polyhydroxybutyrate depolymerase</fullName>
    </submittedName>
</protein>
<evidence type="ECO:0000256" key="3">
    <source>
        <dbReference type="ARBA" id="ARBA00022651"/>
    </source>
</evidence>
<dbReference type="InterPro" id="IPR029058">
    <property type="entry name" value="AB_hydrolase_fold"/>
</dbReference>
<gene>
    <name evidence="9" type="ORF">SAMN04488121_10423</name>
</gene>
<dbReference type="Gene3D" id="3.40.50.1820">
    <property type="entry name" value="alpha/beta hydrolase"/>
    <property type="match status" value="1"/>
</dbReference>
<keyword evidence="3" id="KW-0858">Xylan degradation</keyword>
<keyword evidence="7" id="KW-0624">Polysaccharide degradation</keyword>
<dbReference type="InterPro" id="IPR000801">
    <property type="entry name" value="Esterase-like"/>
</dbReference>
<dbReference type="STRING" id="104663.SAMN04488121_10423"/>
<sequence length="307" mass="34884">MLTGIIVFIIVMMIGMFLYLYRWNVLHPLKSATLKIEGRDRTFLYHLPKKITARPRLIILYHGSGINGNIMQIFTGHEFDELSDKEQHTIIAYPNGFKNNWNGCRKVAPYPAGEMNINDIEFTKQMIRYFKENYHIDTSEVFAVGYSNGGEMVMSLARQYPQWFKGFAVIDANLGTPSNDKCENAMHPVSLFYMTGQQDPIVPYKGGEIFLNGKSFGEVRSSKETLQYWLQKDKFDIQSTIAITQSATLSNYATAAGKQISFLDISDGGHTIPNRNFRIPISKMGNMTKGVDAPALIWDFFKGLNQD</sequence>
<keyword evidence="5" id="KW-0378">Hydrolase</keyword>
<evidence type="ECO:0000256" key="1">
    <source>
        <dbReference type="ARBA" id="ARBA00004613"/>
    </source>
</evidence>
<keyword evidence="8" id="KW-1133">Transmembrane helix</keyword>
<dbReference type="Pfam" id="PF00756">
    <property type="entry name" value="Esterase"/>
    <property type="match status" value="1"/>
</dbReference>
<keyword evidence="8" id="KW-0472">Membrane</keyword>
<comment type="subcellular location">
    <subcellularLocation>
        <location evidence="1">Secreted</location>
    </subcellularLocation>
</comment>
<dbReference type="Proteomes" id="UP000199045">
    <property type="component" value="Unassembled WGS sequence"/>
</dbReference>
<dbReference type="SUPFAM" id="SSF53474">
    <property type="entry name" value="alpha/beta-Hydrolases"/>
    <property type="match status" value="1"/>
</dbReference>
<evidence type="ECO:0000256" key="2">
    <source>
        <dbReference type="ARBA" id="ARBA00022525"/>
    </source>
</evidence>
<evidence type="ECO:0000256" key="6">
    <source>
        <dbReference type="ARBA" id="ARBA00023277"/>
    </source>
</evidence>
<dbReference type="PANTHER" id="PTHR38050">
    <property type="match status" value="1"/>
</dbReference>
<dbReference type="GO" id="GO:0045493">
    <property type="term" value="P:xylan catabolic process"/>
    <property type="evidence" value="ECO:0007669"/>
    <property type="project" value="UniProtKB-KW"/>
</dbReference>
<evidence type="ECO:0000313" key="10">
    <source>
        <dbReference type="Proteomes" id="UP000199045"/>
    </source>
</evidence>
<dbReference type="InterPro" id="IPR043595">
    <property type="entry name" value="FaeB/C/D"/>
</dbReference>
<evidence type="ECO:0000256" key="5">
    <source>
        <dbReference type="ARBA" id="ARBA00022801"/>
    </source>
</evidence>
<keyword evidence="8" id="KW-0812">Transmembrane</keyword>
<keyword evidence="2" id="KW-0964">Secreted</keyword>
<name>A0A1G7TNH2_CHIFI</name>
<dbReference type="GO" id="GO:0030600">
    <property type="term" value="F:feruloyl esterase activity"/>
    <property type="evidence" value="ECO:0007669"/>
    <property type="project" value="InterPro"/>
</dbReference>
<dbReference type="EMBL" id="FNBN01000004">
    <property type="protein sequence ID" value="SDG36877.1"/>
    <property type="molecule type" value="Genomic_DNA"/>
</dbReference>
<organism evidence="9 10">
    <name type="scientific">Chitinophaga filiformis</name>
    <name type="common">Myxococcus filiformis</name>
    <name type="synonym">Flexibacter filiformis</name>
    <dbReference type="NCBI Taxonomy" id="104663"/>
    <lineage>
        <taxon>Bacteria</taxon>
        <taxon>Pseudomonadati</taxon>
        <taxon>Bacteroidota</taxon>
        <taxon>Chitinophagia</taxon>
        <taxon>Chitinophagales</taxon>
        <taxon>Chitinophagaceae</taxon>
        <taxon>Chitinophaga</taxon>
    </lineage>
</organism>
<feature type="transmembrane region" description="Helical" evidence="8">
    <location>
        <begin position="6"/>
        <end position="25"/>
    </location>
</feature>
<keyword evidence="6" id="KW-0119">Carbohydrate metabolism</keyword>
<evidence type="ECO:0000256" key="7">
    <source>
        <dbReference type="ARBA" id="ARBA00023326"/>
    </source>
</evidence>
<dbReference type="AlphaFoldDB" id="A0A1G7TNH2"/>
<dbReference type="GO" id="GO:0005576">
    <property type="term" value="C:extracellular region"/>
    <property type="evidence" value="ECO:0007669"/>
    <property type="project" value="UniProtKB-SubCell"/>
</dbReference>
<reference evidence="9 10" key="1">
    <citation type="submission" date="2016-10" db="EMBL/GenBank/DDBJ databases">
        <authorList>
            <person name="de Groot N.N."/>
        </authorList>
    </citation>
    <scope>NUCLEOTIDE SEQUENCE [LARGE SCALE GENOMIC DNA]</scope>
    <source>
        <strain evidence="9 10">DSM 527</strain>
    </source>
</reference>
<accession>A0A1G7TNH2</accession>